<reference evidence="2" key="1">
    <citation type="submission" date="2017-08" db="EMBL/GenBank/DDBJ databases">
        <authorList>
            <person name="Cuomo C."/>
            <person name="Billmyre B."/>
            <person name="Heitman J."/>
        </authorList>
    </citation>
    <scope>NUCLEOTIDE SEQUENCE</scope>
    <source>
        <strain evidence="2">CBS 12478</strain>
    </source>
</reference>
<dbReference type="Proteomes" id="UP000322225">
    <property type="component" value="Chromosome 9"/>
</dbReference>
<evidence type="ECO:0000313" key="3">
    <source>
        <dbReference type="Proteomes" id="UP000322225"/>
    </source>
</evidence>
<accession>A0A5M6BS01</accession>
<reference evidence="2" key="2">
    <citation type="submission" date="2024-01" db="EMBL/GenBank/DDBJ databases">
        <title>Comparative genomics of Cryptococcus and Kwoniella reveals pathogenesis evolution and contrasting modes of karyotype evolution via chromosome fusion or intercentromeric recombination.</title>
        <authorList>
            <person name="Coelho M.A."/>
            <person name="David-Palma M."/>
            <person name="Shea T."/>
            <person name="Bowers K."/>
            <person name="McGinley-Smith S."/>
            <person name="Mohammad A.W."/>
            <person name="Gnirke A."/>
            <person name="Yurkov A.M."/>
            <person name="Nowrousian M."/>
            <person name="Sun S."/>
            <person name="Cuomo C.A."/>
            <person name="Heitman J."/>
        </authorList>
    </citation>
    <scope>NUCLEOTIDE SEQUENCE</scope>
    <source>
        <strain evidence="2">CBS 12478</strain>
    </source>
</reference>
<organism evidence="2 3">
    <name type="scientific">Kwoniella shandongensis</name>
    <dbReference type="NCBI Taxonomy" id="1734106"/>
    <lineage>
        <taxon>Eukaryota</taxon>
        <taxon>Fungi</taxon>
        <taxon>Dikarya</taxon>
        <taxon>Basidiomycota</taxon>
        <taxon>Agaricomycotina</taxon>
        <taxon>Tremellomycetes</taxon>
        <taxon>Tremellales</taxon>
        <taxon>Cryptococcaceae</taxon>
        <taxon>Kwoniella</taxon>
    </lineage>
</organism>
<protein>
    <submittedName>
        <fullName evidence="2">Uncharacterized protein</fullName>
    </submittedName>
</protein>
<dbReference type="RefSeq" id="XP_031857303.1">
    <property type="nucleotide sequence ID" value="XM_032008405.1"/>
</dbReference>
<keyword evidence="3" id="KW-1185">Reference proteome</keyword>
<name>A0A5M6BS01_9TREE</name>
<dbReference type="AlphaFoldDB" id="A0A5M6BS01"/>
<feature type="compositionally biased region" description="Polar residues" evidence="1">
    <location>
        <begin position="36"/>
        <end position="46"/>
    </location>
</feature>
<gene>
    <name evidence="2" type="ORF">CI109_105408</name>
</gene>
<feature type="compositionally biased region" description="Basic and acidic residues" evidence="1">
    <location>
        <begin position="26"/>
        <end position="35"/>
    </location>
</feature>
<feature type="region of interest" description="Disordered" evidence="1">
    <location>
        <begin position="1"/>
        <end position="60"/>
    </location>
</feature>
<proteinExistence type="predicted"/>
<evidence type="ECO:0000256" key="1">
    <source>
        <dbReference type="SAM" id="MobiDB-lite"/>
    </source>
</evidence>
<dbReference type="KEGG" id="ksn:43592577"/>
<dbReference type="EMBL" id="CP144059">
    <property type="protein sequence ID" value="WWD20930.1"/>
    <property type="molecule type" value="Genomic_DNA"/>
</dbReference>
<sequence>MSPRSNNDTDGEEDQAGDALQSVSTRSERTADKRSPPTNSTISGQPKTKRKRKRNSTEERLAKMRRNKIERYPFFTVHSSFPSEVQCYYFYHPHPDPATIEKATNELLETHRLLNAPVTTLPPRGNILIPCDRGDPSPKYFLARLSGLLTRDHQDRILCAMDKARDIDCKPFTDPSYFHLGISLLPSEASTPRITDDLLQPHEDEKILHERQSVMVELSRAIDSVANGRVQRGMSEIDNVTCQKQRSVMRELRSALEDGTISTQGIIDNTSLPLGLRFGNIATCATINLSKTDAERDKLNLATNHDSGLYTTLMILRSGDDEEERDDRPQEMLELKTLGLEVPLFAGDVVLLQSSVIPHRMRPVGEKKRENGAIVTLYNCAHTLAYLRRREGERGDVKEAAL</sequence>
<dbReference type="GeneID" id="43592577"/>
<evidence type="ECO:0000313" key="2">
    <source>
        <dbReference type="EMBL" id="WWD20930.1"/>
    </source>
</evidence>